<reference evidence="2 4" key="4">
    <citation type="submission" date="2019-04" db="EMBL/GenBank/DDBJ databases">
        <title>A reverse ecology approach based on a biological definition of microbial populations.</title>
        <authorList>
            <person name="Arevalo P."/>
            <person name="Vaninsberghe D."/>
            <person name="Elsherbini J."/>
            <person name="Gore J."/>
            <person name="Polz M."/>
        </authorList>
    </citation>
    <scope>NUCLEOTIDE SEQUENCE [LARGE SCALE GENOMIC DNA]</scope>
    <source>
        <strain evidence="2 4">10N.222.45.A8</strain>
    </source>
</reference>
<comment type="caution">
    <text evidence="1">The sequence shown here is derived from an EMBL/GenBank/DDBJ whole genome shotgun (WGS) entry which is preliminary data.</text>
</comment>
<dbReference type="EMBL" id="MDBP01000080">
    <property type="protein sequence ID" value="PMP09959.1"/>
    <property type="molecule type" value="Genomic_DNA"/>
</dbReference>
<organism evidence="1 3">
    <name type="scientific">Vibrio tasmaniensis</name>
    <dbReference type="NCBI Taxonomy" id="212663"/>
    <lineage>
        <taxon>Bacteria</taxon>
        <taxon>Pseudomonadati</taxon>
        <taxon>Pseudomonadota</taxon>
        <taxon>Gammaproteobacteria</taxon>
        <taxon>Vibrionales</taxon>
        <taxon>Vibrionaceae</taxon>
        <taxon>Vibrio</taxon>
    </lineage>
</organism>
<dbReference type="Proteomes" id="UP000235579">
    <property type="component" value="Unassembled WGS sequence"/>
</dbReference>
<proteinExistence type="predicted"/>
<evidence type="ECO:0000313" key="1">
    <source>
        <dbReference type="EMBL" id="PMP09959.1"/>
    </source>
</evidence>
<gene>
    <name evidence="1" type="ORF">BCS92_02200</name>
    <name evidence="2" type="ORF">FC057_22565</name>
</gene>
<dbReference type="Proteomes" id="UP000308018">
    <property type="component" value="Unassembled WGS sequence"/>
</dbReference>
<evidence type="ECO:0000313" key="2">
    <source>
        <dbReference type="EMBL" id="TKG27974.1"/>
    </source>
</evidence>
<protein>
    <submittedName>
        <fullName evidence="1">Uncharacterized protein</fullName>
    </submittedName>
</protein>
<evidence type="ECO:0000313" key="4">
    <source>
        <dbReference type="Proteomes" id="UP000308018"/>
    </source>
</evidence>
<dbReference type="EMBL" id="SYVV01000043">
    <property type="protein sequence ID" value="TKG27974.1"/>
    <property type="molecule type" value="Genomic_DNA"/>
</dbReference>
<sequence>MRKMECKVKKDSEAITFSSYIDYSTTFNSWATPSSLNNSTSIIEPAPVNTKYIAVGALAAAAFTYSPKANAGLDDIINQLTSQFEEMFEPLLSSVLGGFGKILNAGQSDGSSAIVKAISTSGDMQIKALTEAANNRLTMASMPPPNHCESDDIGMASKNSNQSSNLTLRELSKTSVKNYEPNSIPFSVRISGIANRYSNNEHITMSTALSSTKLDSSQVKMMIDGIDVLTAKQTDSISLDPAMANSESNVSRTEYLLQSAKAAKLEVSKGAFYDAVADRTVASHGESKLSLIEKEVDRTYGGGSSWRDDLLNFGDPTPLLAELNKQVSLSNYILSESLKKTSQQNILIATNNVDTI</sequence>
<name>A0A2N7NCQ1_9VIBR</name>
<accession>A0A2N7NCQ1</accession>
<reference evidence="1" key="3">
    <citation type="journal article" date="2018" name="Nature">
        <title>A major lineage of non-tailed dsDNA viruses as unrecognized killers of marine bacteria.</title>
        <authorList>
            <person name="Kauffman K.M."/>
            <person name="Hussain F.A."/>
            <person name="Yang J."/>
            <person name="Arevalo P."/>
            <person name="Brown J.M."/>
            <person name="Chang W.K."/>
            <person name="VanInsberghe D."/>
            <person name="Elsherbini J."/>
            <person name="Sharma R.S."/>
            <person name="Cutler M.B."/>
            <person name="Kelly L."/>
            <person name="Polz M.F."/>
        </authorList>
    </citation>
    <scope>NUCLEOTIDE SEQUENCE</scope>
    <source>
        <strain evidence="1">10N.222.48.A2</strain>
    </source>
</reference>
<reference evidence="1" key="2">
    <citation type="submission" date="2016-07" db="EMBL/GenBank/DDBJ databases">
        <authorList>
            <person name="Wan K."/>
            <person name="Booth B."/>
            <person name="Spirohn K."/>
            <person name="Hao T."/>
            <person name="Hu Y."/>
            <person name="Calderwood M."/>
            <person name="Hill D."/>
            <person name="Mohr S."/>
            <person name="Vidal M."/>
            <person name="Celniker S."/>
            <person name="Perrimon N."/>
        </authorList>
    </citation>
    <scope>NUCLEOTIDE SEQUENCE</scope>
    <source>
        <strain evidence="1">10N.222.48.A2</strain>
    </source>
</reference>
<reference evidence="3" key="1">
    <citation type="submission" date="2016-07" db="EMBL/GenBank/DDBJ databases">
        <title>Nontailed viruses are major unrecognized killers of bacteria in the ocean.</title>
        <authorList>
            <person name="Kauffman K."/>
            <person name="Hussain F."/>
            <person name="Yang J."/>
            <person name="Arevalo P."/>
            <person name="Brown J."/>
            <person name="Cutler M."/>
            <person name="Kelly L."/>
            <person name="Polz M.F."/>
        </authorList>
    </citation>
    <scope>NUCLEOTIDE SEQUENCE [LARGE SCALE GENOMIC DNA]</scope>
    <source>
        <strain evidence="3">10N.222.48.A2</strain>
    </source>
</reference>
<dbReference type="AlphaFoldDB" id="A0A2N7NCQ1"/>
<evidence type="ECO:0000313" key="3">
    <source>
        <dbReference type="Proteomes" id="UP000235579"/>
    </source>
</evidence>
<dbReference type="RefSeq" id="WP_102258373.1">
    <property type="nucleotide sequence ID" value="NZ_MDBG01000002.1"/>
</dbReference>